<evidence type="ECO:0000256" key="3">
    <source>
        <dbReference type="PROSITE-ProRule" id="PRU00267"/>
    </source>
</evidence>
<dbReference type="Pfam" id="PF00505">
    <property type="entry name" value="HMG_box"/>
    <property type="match status" value="1"/>
</dbReference>
<dbReference type="Proteomes" id="UP001164743">
    <property type="component" value="Chromosome 2A"/>
</dbReference>
<feature type="domain" description="HMG box" evidence="5">
    <location>
        <begin position="65"/>
        <end position="133"/>
    </location>
</feature>
<protein>
    <recommendedName>
        <fullName evidence="5">HMG box domain-containing protein</fullName>
    </recommendedName>
</protein>
<feature type="region of interest" description="Disordered" evidence="4">
    <location>
        <begin position="128"/>
        <end position="205"/>
    </location>
</feature>
<evidence type="ECO:0000256" key="1">
    <source>
        <dbReference type="ARBA" id="ARBA00023125"/>
    </source>
</evidence>
<reference evidence="6" key="1">
    <citation type="submission" date="2022-10" db="EMBL/GenBank/DDBJ databases">
        <title>Puccinia triticina Genome sequencing and assembly.</title>
        <authorList>
            <person name="Li C."/>
        </authorList>
    </citation>
    <scope>NUCLEOTIDE SEQUENCE</scope>
    <source>
        <strain evidence="6">Pt15</strain>
    </source>
</reference>
<evidence type="ECO:0000256" key="4">
    <source>
        <dbReference type="SAM" id="MobiDB-lite"/>
    </source>
</evidence>
<feature type="compositionally biased region" description="Basic and acidic residues" evidence="4">
    <location>
        <begin position="192"/>
        <end position="205"/>
    </location>
</feature>
<dbReference type="PANTHER" id="PTHR10270">
    <property type="entry name" value="SOX TRANSCRIPTION FACTOR"/>
    <property type="match status" value="1"/>
</dbReference>
<dbReference type="EMBL" id="CP110422">
    <property type="protein sequence ID" value="WAQ82300.1"/>
    <property type="molecule type" value="Genomic_DNA"/>
</dbReference>
<proteinExistence type="predicted"/>
<gene>
    <name evidence="6" type="ORF">PtA15_2A617</name>
</gene>
<feature type="compositionally biased region" description="Polar residues" evidence="4">
    <location>
        <begin position="168"/>
        <end position="178"/>
    </location>
</feature>
<keyword evidence="2" id="KW-0804">Transcription</keyword>
<dbReference type="InterPro" id="IPR050140">
    <property type="entry name" value="SRY-related_HMG-box_TF-like"/>
</dbReference>
<dbReference type="CDD" id="cd01389">
    <property type="entry name" value="HMG-box_ROX1-like"/>
    <property type="match status" value="1"/>
</dbReference>
<feature type="DNA-binding region" description="HMG box" evidence="3">
    <location>
        <begin position="65"/>
        <end position="133"/>
    </location>
</feature>
<feature type="compositionally biased region" description="Polar residues" evidence="4">
    <location>
        <begin position="319"/>
        <end position="328"/>
    </location>
</feature>
<dbReference type="GeneID" id="77807550"/>
<feature type="compositionally biased region" description="Polar residues" evidence="4">
    <location>
        <begin position="30"/>
        <end position="39"/>
    </location>
</feature>
<dbReference type="PANTHER" id="PTHR10270:SF161">
    <property type="entry name" value="SEX-DETERMINING REGION Y PROTEIN"/>
    <property type="match status" value="1"/>
</dbReference>
<dbReference type="InterPro" id="IPR036910">
    <property type="entry name" value="HMG_box_dom_sf"/>
</dbReference>
<keyword evidence="1 3" id="KW-0238">DNA-binding</keyword>
<evidence type="ECO:0000313" key="6">
    <source>
        <dbReference type="EMBL" id="WAQ82300.1"/>
    </source>
</evidence>
<dbReference type="SMART" id="SM00398">
    <property type="entry name" value="HMG"/>
    <property type="match status" value="1"/>
</dbReference>
<name>A0ABY7CAZ3_9BASI</name>
<feature type="region of interest" description="Disordered" evidence="4">
    <location>
        <begin position="319"/>
        <end position="351"/>
    </location>
</feature>
<evidence type="ECO:0000256" key="2">
    <source>
        <dbReference type="ARBA" id="ARBA00023163"/>
    </source>
</evidence>
<evidence type="ECO:0000313" key="7">
    <source>
        <dbReference type="Proteomes" id="UP001164743"/>
    </source>
</evidence>
<keyword evidence="7" id="KW-1185">Reference proteome</keyword>
<dbReference type="InterPro" id="IPR009071">
    <property type="entry name" value="HMG_box_dom"/>
</dbReference>
<dbReference type="SUPFAM" id="SSF47095">
    <property type="entry name" value="HMG-box"/>
    <property type="match status" value="1"/>
</dbReference>
<dbReference type="Gene3D" id="1.10.30.10">
    <property type="entry name" value="High mobility group box domain"/>
    <property type="match status" value="1"/>
</dbReference>
<evidence type="ECO:0000259" key="5">
    <source>
        <dbReference type="PROSITE" id="PS50118"/>
    </source>
</evidence>
<dbReference type="PROSITE" id="PS50118">
    <property type="entry name" value="HMG_BOX_2"/>
    <property type="match status" value="1"/>
</dbReference>
<dbReference type="RefSeq" id="XP_053017855.1">
    <property type="nucleotide sequence ID" value="XM_053166655.1"/>
</dbReference>
<accession>A0ABY7CAZ3</accession>
<sequence>MAQLMTPELKPSVTPLDLVEVESMKEFNLNPESGPNQTLPDPVAKNGHPKKIKSPGTNKNKEEKLPRPPNSWILYRSDKIVEMKSQHHGLAQCLLSKEIATKWHSESQEVKSDYEKKAEIIKAEHAIKYPDYKYSPKRRKAAAASKDGQNELVEPGSPLRKSKRKESSSPTGPKSTASRGRKRKASGPADEQAAKDEDKPSENVDCKADLSHLGALDADLFGSLPQLMIGEQAAQSQRPFATPSVVGPSPVDLRLDQGFSHSAYGGLAQHHPLVNPQDLHFLPRQDLMPAAQLQSEWLDFSQLDPQLQYDNPLTALSGSSTSDWTTSPDLGGPSLPNSALPVLSSSTNLHQPASPNPMDFGFFPASDHLDFNRLDDDWININPQNPFHGSFLGQPLESSTFPSFNSTHQNLCGESFLA</sequence>
<organism evidence="6 7">
    <name type="scientific">Puccinia triticina</name>
    <dbReference type="NCBI Taxonomy" id="208348"/>
    <lineage>
        <taxon>Eukaryota</taxon>
        <taxon>Fungi</taxon>
        <taxon>Dikarya</taxon>
        <taxon>Basidiomycota</taxon>
        <taxon>Pucciniomycotina</taxon>
        <taxon>Pucciniomycetes</taxon>
        <taxon>Pucciniales</taxon>
        <taxon>Pucciniaceae</taxon>
        <taxon>Puccinia</taxon>
    </lineage>
</organism>
<keyword evidence="3" id="KW-0539">Nucleus</keyword>
<feature type="region of interest" description="Disordered" evidence="4">
    <location>
        <begin position="24"/>
        <end position="70"/>
    </location>
</feature>